<comment type="caution">
    <text evidence="1">The sequence shown here is derived from an EMBL/GenBank/DDBJ whole genome shotgun (WGS) entry which is preliminary data.</text>
</comment>
<name>A0A4Q2U527_9HYPH</name>
<dbReference type="RefSeq" id="WP_129227374.1">
    <property type="nucleotide sequence ID" value="NZ_QYBB01000014.1"/>
</dbReference>
<dbReference type="AlphaFoldDB" id="A0A4Q2U527"/>
<organism evidence="1 2">
    <name type="scientific">Lichenibacterium minor</name>
    <dbReference type="NCBI Taxonomy" id="2316528"/>
    <lineage>
        <taxon>Bacteria</taxon>
        <taxon>Pseudomonadati</taxon>
        <taxon>Pseudomonadota</taxon>
        <taxon>Alphaproteobacteria</taxon>
        <taxon>Hyphomicrobiales</taxon>
        <taxon>Lichenihabitantaceae</taxon>
        <taxon>Lichenibacterium</taxon>
    </lineage>
</organism>
<evidence type="ECO:0000313" key="1">
    <source>
        <dbReference type="EMBL" id="RYC31390.1"/>
    </source>
</evidence>
<reference evidence="1 2" key="1">
    <citation type="submission" date="2018-12" db="EMBL/GenBank/DDBJ databases">
        <authorList>
            <person name="Grouzdev D.S."/>
            <person name="Krutkina M.S."/>
        </authorList>
    </citation>
    <scope>NUCLEOTIDE SEQUENCE [LARGE SCALE GENOMIC DNA]</scope>
    <source>
        <strain evidence="1 2">RmlP026</strain>
    </source>
</reference>
<dbReference type="EMBL" id="QYBB01000014">
    <property type="protein sequence ID" value="RYC31390.1"/>
    <property type="molecule type" value="Genomic_DNA"/>
</dbReference>
<sequence length="114" mass="12682">MSRRRTSAALAPVPVQSTSPRFVLRRYAEDPTPPDLVASIEDALGNGLAVTFFICRDDGTPLFELRPFRGVVHVMGWRGDHLATCAMVETALSRAWEYADPVRPKAATRSKRRV</sequence>
<evidence type="ECO:0000313" key="2">
    <source>
        <dbReference type="Proteomes" id="UP000290759"/>
    </source>
</evidence>
<accession>A0A4Q2U527</accession>
<proteinExistence type="predicted"/>
<gene>
    <name evidence="1" type="ORF">D3273_13455</name>
</gene>
<dbReference type="Proteomes" id="UP000290759">
    <property type="component" value="Unassembled WGS sequence"/>
</dbReference>
<reference evidence="1 2" key="2">
    <citation type="submission" date="2019-02" db="EMBL/GenBank/DDBJ databases">
        <title>'Lichenibacterium ramalinii' gen. nov. sp. nov., 'Lichenibacterium minor' gen. nov. sp. nov.</title>
        <authorList>
            <person name="Pankratov T."/>
        </authorList>
    </citation>
    <scope>NUCLEOTIDE SEQUENCE [LARGE SCALE GENOMIC DNA]</scope>
    <source>
        <strain evidence="1 2">RmlP026</strain>
    </source>
</reference>
<protein>
    <submittedName>
        <fullName evidence="1">Uncharacterized protein</fullName>
    </submittedName>
</protein>
<keyword evidence="2" id="KW-1185">Reference proteome</keyword>